<dbReference type="Pfam" id="PF00931">
    <property type="entry name" value="NB-ARC"/>
    <property type="match status" value="1"/>
</dbReference>
<dbReference type="InterPro" id="IPR038005">
    <property type="entry name" value="RX-like_CC"/>
</dbReference>
<evidence type="ECO:0000256" key="1">
    <source>
        <dbReference type="ARBA" id="ARBA00008894"/>
    </source>
</evidence>
<dbReference type="Pfam" id="PF18052">
    <property type="entry name" value="Rx_N"/>
    <property type="match status" value="1"/>
</dbReference>
<dbReference type="InterPro" id="IPR042197">
    <property type="entry name" value="Apaf_helical"/>
</dbReference>
<evidence type="ECO:0000256" key="5">
    <source>
        <dbReference type="ARBA" id="ARBA00022821"/>
    </source>
</evidence>
<dbReference type="InterPro" id="IPR041118">
    <property type="entry name" value="Rx_N"/>
</dbReference>
<evidence type="ECO:0000256" key="2">
    <source>
        <dbReference type="ARBA" id="ARBA00022614"/>
    </source>
</evidence>
<dbReference type="PRINTS" id="PR00364">
    <property type="entry name" value="DISEASERSIST"/>
</dbReference>
<evidence type="ECO:0000259" key="7">
    <source>
        <dbReference type="Pfam" id="PF00931"/>
    </source>
</evidence>
<dbReference type="Pfam" id="PF25019">
    <property type="entry name" value="LRR_R13L1-DRL21"/>
    <property type="match status" value="1"/>
</dbReference>
<gene>
    <name evidence="11" type="ORF">K7X08_027022</name>
</gene>
<dbReference type="FunFam" id="3.40.50.300:FF:001091">
    <property type="entry name" value="Probable disease resistance protein At1g61300"/>
    <property type="match status" value="1"/>
</dbReference>
<dbReference type="SUPFAM" id="SSF52540">
    <property type="entry name" value="P-loop containing nucleoside triphosphate hydrolases"/>
    <property type="match status" value="1"/>
</dbReference>
<dbReference type="OrthoDB" id="2973320at2759"/>
<keyword evidence="3" id="KW-0677">Repeat</keyword>
<accession>A0A9Q1LC95</accession>
<keyword evidence="12" id="KW-1185">Reference proteome</keyword>
<dbReference type="AlphaFoldDB" id="A0A9Q1LC95"/>
<proteinExistence type="inferred from homology"/>
<comment type="similarity">
    <text evidence="1">Belongs to the disease resistance NB-LRR family.</text>
</comment>
<feature type="domain" description="R13L1/DRL21-like LRR repeat region" evidence="10">
    <location>
        <begin position="658"/>
        <end position="784"/>
    </location>
</feature>
<comment type="caution">
    <text evidence="11">The sequence shown here is derived from an EMBL/GenBank/DDBJ whole genome shotgun (WGS) entry which is preliminary data.</text>
</comment>
<keyword evidence="5" id="KW-0611">Plant defense</keyword>
<evidence type="ECO:0000256" key="6">
    <source>
        <dbReference type="ARBA" id="ARBA00022840"/>
    </source>
</evidence>
<dbReference type="SUPFAM" id="SSF52058">
    <property type="entry name" value="L domain-like"/>
    <property type="match status" value="2"/>
</dbReference>
<feature type="domain" description="Disease resistance protein winged helix" evidence="9">
    <location>
        <begin position="422"/>
        <end position="492"/>
    </location>
</feature>
<name>A0A9Q1LC95_9SOLA</name>
<dbReference type="Gene3D" id="3.40.50.300">
    <property type="entry name" value="P-loop containing nucleotide triphosphate hydrolases"/>
    <property type="match status" value="1"/>
</dbReference>
<dbReference type="InterPro" id="IPR002182">
    <property type="entry name" value="NB-ARC"/>
</dbReference>
<dbReference type="SMART" id="SM00369">
    <property type="entry name" value="LRR_TYP"/>
    <property type="match status" value="3"/>
</dbReference>
<dbReference type="GO" id="GO:0043531">
    <property type="term" value="F:ADP binding"/>
    <property type="evidence" value="ECO:0007669"/>
    <property type="project" value="InterPro"/>
</dbReference>
<dbReference type="Pfam" id="PF23559">
    <property type="entry name" value="WHD_DRP"/>
    <property type="match status" value="1"/>
</dbReference>
<dbReference type="InterPro" id="IPR032675">
    <property type="entry name" value="LRR_dom_sf"/>
</dbReference>
<dbReference type="GO" id="GO:0051607">
    <property type="term" value="P:defense response to virus"/>
    <property type="evidence" value="ECO:0007669"/>
    <property type="project" value="UniProtKB-ARBA"/>
</dbReference>
<dbReference type="GO" id="GO:0005524">
    <property type="term" value="F:ATP binding"/>
    <property type="evidence" value="ECO:0007669"/>
    <property type="project" value="UniProtKB-KW"/>
</dbReference>
<evidence type="ECO:0000313" key="11">
    <source>
        <dbReference type="EMBL" id="KAJ8531588.1"/>
    </source>
</evidence>
<dbReference type="InterPro" id="IPR003591">
    <property type="entry name" value="Leu-rich_rpt_typical-subtyp"/>
</dbReference>
<evidence type="ECO:0000259" key="9">
    <source>
        <dbReference type="Pfam" id="PF23559"/>
    </source>
</evidence>
<dbReference type="PANTHER" id="PTHR36766:SF42">
    <property type="entry name" value="NB-ARC DOMAIN DISEASE RESISTANCE PROTEIN"/>
    <property type="match status" value="1"/>
</dbReference>
<evidence type="ECO:0000256" key="3">
    <source>
        <dbReference type="ARBA" id="ARBA00022737"/>
    </source>
</evidence>
<organism evidence="11 12">
    <name type="scientific">Anisodus acutangulus</name>
    <dbReference type="NCBI Taxonomy" id="402998"/>
    <lineage>
        <taxon>Eukaryota</taxon>
        <taxon>Viridiplantae</taxon>
        <taxon>Streptophyta</taxon>
        <taxon>Embryophyta</taxon>
        <taxon>Tracheophyta</taxon>
        <taxon>Spermatophyta</taxon>
        <taxon>Magnoliopsida</taxon>
        <taxon>eudicotyledons</taxon>
        <taxon>Gunneridae</taxon>
        <taxon>Pentapetalae</taxon>
        <taxon>asterids</taxon>
        <taxon>lamiids</taxon>
        <taxon>Solanales</taxon>
        <taxon>Solanaceae</taxon>
        <taxon>Solanoideae</taxon>
        <taxon>Hyoscyameae</taxon>
        <taxon>Anisodus</taxon>
    </lineage>
</organism>
<dbReference type="Gene3D" id="1.20.5.4130">
    <property type="match status" value="1"/>
</dbReference>
<dbReference type="PANTHER" id="PTHR36766">
    <property type="entry name" value="PLANT BROAD-SPECTRUM MILDEW RESISTANCE PROTEIN RPW8"/>
    <property type="match status" value="1"/>
</dbReference>
<dbReference type="Gene3D" id="3.80.10.10">
    <property type="entry name" value="Ribonuclease Inhibitor"/>
    <property type="match status" value="3"/>
</dbReference>
<sequence>MEEVIIEVLLQNLSSFIQRELGLLHGVDEELRKLSSLLSTIKAVLQDADQEQLKEKAIRNWLQKLNSAAYEVDDVLDECAAKAIRLQEKARRIGCISMPSGFSLENILFRRQIGQKVKDAIRKLDGIADERIKFHLSEVTAKKQSTTDEVRETGFVLTPAEVYGRDADKRKIVEILMNHMDDFRELLVLPIVGMGGLGKTTLAQLIFNDVWVHEHFDLKIWVCVSYNFDEKRLIRAILEAIVGKDINASELASLQSHLITLLRGKRYLLILDDVWNEDQEKWDKLKALLTIGSRGTSVITTTRLEKVASIMGTVQPHRLSCLSEYDCWLLFKQRAFGLGRKQIPNLVDIGKEIVRRCCGVPLAAKALGSLLRFKTDEKEWSFVRDSDFWNLPQEESSILPALRLSYFHLPQDLRHCFAYCAIFEKGSKIDKKELIYFWMANGFISSEGNLEPEDRGDEVWNELYWRSLFQEVQQNSDGRMLFKIHDLVHDLAQSIMDDGIHATKLEGGEKISASRIRHGTIHAEDKSFLAFPKSIMPYNPSTITMFRSLRVLIFCSFQLKELPSAIENLIHLRYLDLFSTCIESLPHSICSLQNLQMLSVEDCCLLRVLPKHLRYLRNLRHLRLKGCPLSHMPPNIGQLTHLKTLNKFVVGKKKCSKLSELRDLNLRGELVIEHLERLENHTEAKEALSSKQDLQSLALYWSHSTGPGCESSNNVDLQVLKALEPHSNLKHLKVSGFRSTCLASWMRASVLETIITIYIHDCKYCSHLPPLAQLPCLKNLSLRGIHVEYIDSDLESGSSQLRKFPSLESLEICNLPNLKGVSIEEGEEQFPSLHEMWIEDCPLLTFPRLLSLRKLRNMKFSNMTLASISNLCGLTCLEIVNNKELTSFPEELLTNLTNLEILSIGCFTKLEVLPSSLASLTALKSLNIGFCAQLESLPEQGLQGLTSVRKLSINRSDRLKYLSKGFQHLASLEELEIFGCPKLVSFPHEIKHLNSLRRVHLDGLSMFQSGEDAVIHQFSLWQLPEALRHVHNLQSLSVCRFPSLTSLPEWLVELTSLKELNIVQCDNLASLPECMEGMNLQSLSILGCALLEKRCEQGQGEDWYKIAHIPKVKISQHCDFLGFKLSSERFIGLRRFHL</sequence>
<dbReference type="Gene3D" id="1.10.8.430">
    <property type="entry name" value="Helical domain of apoptotic protease-activating factors"/>
    <property type="match status" value="1"/>
</dbReference>
<feature type="domain" description="NB-ARC" evidence="7">
    <location>
        <begin position="167"/>
        <end position="336"/>
    </location>
</feature>
<dbReference type="InterPro" id="IPR027417">
    <property type="entry name" value="P-loop_NTPase"/>
</dbReference>
<keyword evidence="6" id="KW-0067">ATP-binding</keyword>
<dbReference type="CDD" id="cd14798">
    <property type="entry name" value="RX-CC_like"/>
    <property type="match status" value="1"/>
</dbReference>
<dbReference type="InterPro" id="IPR058922">
    <property type="entry name" value="WHD_DRP"/>
</dbReference>
<evidence type="ECO:0000259" key="10">
    <source>
        <dbReference type="Pfam" id="PF25019"/>
    </source>
</evidence>
<feature type="domain" description="Disease resistance N-terminal" evidence="8">
    <location>
        <begin position="6"/>
        <end position="93"/>
    </location>
</feature>
<dbReference type="Proteomes" id="UP001152561">
    <property type="component" value="Unassembled WGS sequence"/>
</dbReference>
<keyword evidence="2" id="KW-0433">Leucine-rich repeat</keyword>
<dbReference type="InterPro" id="IPR036388">
    <property type="entry name" value="WH-like_DNA-bd_sf"/>
</dbReference>
<protein>
    <recommendedName>
        <fullName evidence="13">Disease resistance protein RGA3</fullName>
    </recommendedName>
</protein>
<dbReference type="EMBL" id="JAJAGQ010000021">
    <property type="protein sequence ID" value="KAJ8531588.1"/>
    <property type="molecule type" value="Genomic_DNA"/>
</dbReference>
<evidence type="ECO:0000256" key="4">
    <source>
        <dbReference type="ARBA" id="ARBA00022741"/>
    </source>
</evidence>
<keyword evidence="4" id="KW-0547">Nucleotide-binding</keyword>
<evidence type="ECO:0000259" key="8">
    <source>
        <dbReference type="Pfam" id="PF18052"/>
    </source>
</evidence>
<reference evidence="12" key="1">
    <citation type="journal article" date="2023" name="Proc. Natl. Acad. Sci. U.S.A.">
        <title>Genomic and structural basis for evolution of tropane alkaloid biosynthesis.</title>
        <authorList>
            <person name="Wanga Y.-J."/>
            <person name="Taina T."/>
            <person name="Yua J.-Y."/>
            <person name="Lia J."/>
            <person name="Xua B."/>
            <person name="Chenc J."/>
            <person name="D'Auriad J.C."/>
            <person name="Huanga J.-P."/>
            <person name="Huanga S.-X."/>
        </authorList>
    </citation>
    <scope>NUCLEOTIDE SEQUENCE [LARGE SCALE GENOMIC DNA]</scope>
    <source>
        <strain evidence="12">cv. KIB-2019</strain>
    </source>
</reference>
<evidence type="ECO:0000313" key="12">
    <source>
        <dbReference type="Proteomes" id="UP001152561"/>
    </source>
</evidence>
<dbReference type="InterPro" id="IPR056789">
    <property type="entry name" value="LRR_R13L1-DRL21"/>
</dbReference>
<evidence type="ECO:0008006" key="13">
    <source>
        <dbReference type="Google" id="ProtNLM"/>
    </source>
</evidence>
<dbReference type="FunFam" id="1.10.10.10:FF:000322">
    <property type="entry name" value="Probable disease resistance protein At1g63360"/>
    <property type="match status" value="1"/>
</dbReference>
<dbReference type="Gene3D" id="1.10.10.10">
    <property type="entry name" value="Winged helix-like DNA-binding domain superfamily/Winged helix DNA-binding domain"/>
    <property type="match status" value="1"/>
</dbReference>